<dbReference type="eggNOG" id="COG2202">
    <property type="taxonomic scope" value="Bacteria"/>
</dbReference>
<protein>
    <recommendedName>
        <fullName evidence="2">histidine kinase</fullName>
        <ecNumber evidence="2">2.7.13.3</ecNumber>
    </recommendedName>
</protein>
<dbReference type="InterPro" id="IPR036890">
    <property type="entry name" value="HATPase_C_sf"/>
</dbReference>
<dbReference type="InterPro" id="IPR000014">
    <property type="entry name" value="PAS"/>
</dbReference>
<dbReference type="Gene3D" id="3.30.565.10">
    <property type="entry name" value="Histidine kinase-like ATPase, C-terminal domain"/>
    <property type="match status" value="1"/>
</dbReference>
<evidence type="ECO:0000313" key="9">
    <source>
        <dbReference type="EMBL" id="ACL03993.1"/>
    </source>
</evidence>
<dbReference type="InterPro" id="IPR005467">
    <property type="entry name" value="His_kinase_dom"/>
</dbReference>
<sequence>MNQAFFRAVAECGANIIIAHTKEHEIIYASPTVRSFGYEPEDLIGSTIQPFIHREDWRLVDAVIAECMETPNTPASVGDIRARSKGEDWVWLHGQYIFFVGLEGEDILVFVGANVTDRKKAEIKAVELQAAVEQSTEGIAVADMNGVLTFANTAWARMHGYEVEELQGKNLSIFHTPDQMRLDVLPFINKTLEAGSFRGEVGHVRKDGTTFPAWHSGGMLKNESGEATAIMAVIYDITARKNAEIELKKREIMYRTLVEQSLQGVGIIRNEPVKVVYCNPALEEMLGRSARDLRALSIQELAELVHPNDYPELAARFLDRLAGKKVDPHQIVRVYKKDGTLMWLETVCQVIPHEGSPATLGLCRDITDRRRLEENLRQTRKMEAIGTLAGGIAHNLNNILYPIMGYTEMAVDDIPKGSAAAHNLQEVLIAINRAKDLVHQILAFAHKSKEQHAATELGPIVHEVVRLMRGTLPATIKITQDISNEAPAVMADPSLAHQALVNLCTNAFHAMRDKGGELEVSLEEAFLRPEEVPDFALPPGRYSKISVRDTGAGIDPMIMDRIFEPYFTTRDVGDGTGMGLSEAHAFARNCGGDVRAVSTPGKGSLFEIYLPAIEQKRSKAMDAAPAAKDNETILLAESDPQIRKMNTQVLTRLGYSVHAEANGKEALDALANSPGRFDLIITELHMPIMTGAQLARDAKAMQPDLPVVLCTGFAEALTLQEAQDMGVDGVIKKPMRKKDVALVVRSVLDAR</sequence>
<keyword evidence="9" id="KW-0418">Kinase</keyword>
<dbReference type="Gene3D" id="1.10.287.130">
    <property type="match status" value="1"/>
</dbReference>
<feature type="domain" description="Histidine kinase" evidence="5">
    <location>
        <begin position="391"/>
        <end position="614"/>
    </location>
</feature>
<evidence type="ECO:0000313" key="10">
    <source>
        <dbReference type="Proteomes" id="UP000000739"/>
    </source>
</evidence>
<dbReference type="SMART" id="SM00086">
    <property type="entry name" value="PAC"/>
    <property type="match status" value="3"/>
</dbReference>
<dbReference type="InterPro" id="IPR000700">
    <property type="entry name" value="PAS-assoc_C"/>
</dbReference>
<reference evidence="9 10" key="1">
    <citation type="journal article" date="2012" name="Environ. Microbiol.">
        <title>The genome sequence of Desulfatibacillum alkenivorans AK-01: a blueprint for anaerobic alkane oxidation.</title>
        <authorList>
            <person name="Callaghan A.V."/>
            <person name="Morris B.E."/>
            <person name="Pereira I.A."/>
            <person name="McInerney M.J."/>
            <person name="Austin R.N."/>
            <person name="Groves J.T."/>
            <person name="Kukor J.J."/>
            <person name="Suflita J.M."/>
            <person name="Young L.Y."/>
            <person name="Zylstra G.J."/>
            <person name="Wawrik B."/>
        </authorList>
    </citation>
    <scope>NUCLEOTIDE SEQUENCE [LARGE SCALE GENOMIC DNA]</scope>
    <source>
        <strain evidence="9 10">AK-01</strain>
    </source>
</reference>
<evidence type="ECO:0000259" key="7">
    <source>
        <dbReference type="PROSITE" id="PS50112"/>
    </source>
</evidence>
<keyword evidence="3" id="KW-0597">Phosphoprotein</keyword>
<dbReference type="HOGENOM" id="CLU_000445_114_51_7"/>
<dbReference type="Pfam" id="PF00072">
    <property type="entry name" value="Response_reg"/>
    <property type="match status" value="1"/>
</dbReference>
<dbReference type="AlphaFoldDB" id="B8FIK3"/>
<dbReference type="EMBL" id="CP001322">
    <property type="protein sequence ID" value="ACL03993.1"/>
    <property type="molecule type" value="Genomic_DNA"/>
</dbReference>
<dbReference type="Gene3D" id="3.30.450.20">
    <property type="entry name" value="PAS domain"/>
    <property type="match status" value="3"/>
</dbReference>
<dbReference type="SUPFAM" id="SSF52172">
    <property type="entry name" value="CheY-like"/>
    <property type="match status" value="1"/>
</dbReference>
<comment type="caution">
    <text evidence="4">Lacks conserved residue(s) required for the propagation of feature annotation.</text>
</comment>
<dbReference type="eggNOG" id="COG0784">
    <property type="taxonomic scope" value="Bacteria"/>
</dbReference>
<comment type="catalytic activity">
    <reaction evidence="1">
        <text>ATP + protein L-histidine = ADP + protein N-phospho-L-histidine.</text>
        <dbReference type="EC" id="2.7.13.3"/>
    </reaction>
</comment>
<dbReference type="PROSITE" id="PS50112">
    <property type="entry name" value="PAS"/>
    <property type="match status" value="3"/>
</dbReference>
<dbReference type="InterPro" id="IPR001610">
    <property type="entry name" value="PAC"/>
</dbReference>
<dbReference type="SMART" id="SM00388">
    <property type="entry name" value="HisKA"/>
    <property type="match status" value="1"/>
</dbReference>
<dbReference type="Pfam" id="PF08447">
    <property type="entry name" value="PAS_3"/>
    <property type="match status" value="2"/>
</dbReference>
<organism evidence="9 10">
    <name type="scientific">Desulfatibacillum aliphaticivorans</name>
    <dbReference type="NCBI Taxonomy" id="218208"/>
    <lineage>
        <taxon>Bacteria</taxon>
        <taxon>Pseudomonadati</taxon>
        <taxon>Thermodesulfobacteriota</taxon>
        <taxon>Desulfobacteria</taxon>
        <taxon>Desulfobacterales</taxon>
        <taxon>Desulfatibacillaceae</taxon>
        <taxon>Desulfatibacillum</taxon>
    </lineage>
</organism>
<dbReference type="SUPFAM" id="SSF55785">
    <property type="entry name" value="PYP-like sensor domain (PAS domain)"/>
    <property type="match status" value="3"/>
</dbReference>
<dbReference type="InterPro" id="IPR001789">
    <property type="entry name" value="Sig_transdc_resp-reg_receiver"/>
</dbReference>
<dbReference type="SUPFAM" id="SSF47384">
    <property type="entry name" value="Homodimeric domain of signal transducing histidine kinase"/>
    <property type="match status" value="1"/>
</dbReference>
<accession>B8FIK3</accession>
<evidence type="ECO:0000256" key="2">
    <source>
        <dbReference type="ARBA" id="ARBA00012438"/>
    </source>
</evidence>
<dbReference type="PROSITE" id="PS50109">
    <property type="entry name" value="HIS_KIN"/>
    <property type="match status" value="1"/>
</dbReference>
<dbReference type="CDD" id="cd00082">
    <property type="entry name" value="HisKA"/>
    <property type="match status" value="1"/>
</dbReference>
<evidence type="ECO:0000259" key="6">
    <source>
        <dbReference type="PROSITE" id="PS50110"/>
    </source>
</evidence>
<dbReference type="PANTHER" id="PTHR43065">
    <property type="entry name" value="SENSOR HISTIDINE KINASE"/>
    <property type="match status" value="1"/>
</dbReference>
<dbReference type="InterPro" id="IPR011006">
    <property type="entry name" value="CheY-like_superfamily"/>
</dbReference>
<dbReference type="InterPro" id="IPR013655">
    <property type="entry name" value="PAS_fold_3"/>
</dbReference>
<name>B8FIK3_DESAL</name>
<evidence type="ECO:0000256" key="3">
    <source>
        <dbReference type="ARBA" id="ARBA00022553"/>
    </source>
</evidence>
<feature type="domain" description="Response regulatory" evidence="6">
    <location>
        <begin position="632"/>
        <end position="748"/>
    </location>
</feature>
<feature type="domain" description="PAC" evidence="8">
    <location>
        <begin position="197"/>
        <end position="249"/>
    </location>
</feature>
<dbReference type="PROSITE" id="PS50113">
    <property type="entry name" value="PAC"/>
    <property type="match status" value="2"/>
</dbReference>
<dbReference type="Proteomes" id="UP000000739">
    <property type="component" value="Chromosome"/>
</dbReference>
<dbReference type="SMART" id="SM00387">
    <property type="entry name" value="HATPase_c"/>
    <property type="match status" value="1"/>
</dbReference>
<dbReference type="InterPro" id="IPR003661">
    <property type="entry name" value="HisK_dim/P_dom"/>
</dbReference>
<dbReference type="Pfam" id="PF02518">
    <property type="entry name" value="HATPase_c"/>
    <property type="match status" value="1"/>
</dbReference>
<dbReference type="PANTHER" id="PTHR43065:SF42">
    <property type="entry name" value="TWO-COMPONENT SENSOR PPRA"/>
    <property type="match status" value="1"/>
</dbReference>
<dbReference type="KEGG" id="dal:Dalk_2300"/>
<dbReference type="CDD" id="cd00130">
    <property type="entry name" value="PAS"/>
    <property type="match status" value="3"/>
</dbReference>
<keyword evidence="10" id="KW-1185">Reference proteome</keyword>
<proteinExistence type="predicted"/>
<feature type="domain" description="PAS" evidence="7">
    <location>
        <begin position="124"/>
        <end position="195"/>
    </location>
</feature>
<dbReference type="Pfam" id="PF13426">
    <property type="entry name" value="PAS_9"/>
    <property type="match status" value="1"/>
</dbReference>
<feature type="domain" description="PAS" evidence="7">
    <location>
        <begin position="250"/>
        <end position="325"/>
    </location>
</feature>
<dbReference type="InterPro" id="IPR036097">
    <property type="entry name" value="HisK_dim/P_sf"/>
</dbReference>
<dbReference type="Gene3D" id="3.40.50.2300">
    <property type="match status" value="1"/>
</dbReference>
<feature type="domain" description="PAS" evidence="7">
    <location>
        <begin position="36"/>
        <end position="71"/>
    </location>
</feature>
<dbReference type="GO" id="GO:0000155">
    <property type="term" value="F:phosphorelay sensor kinase activity"/>
    <property type="evidence" value="ECO:0007669"/>
    <property type="project" value="InterPro"/>
</dbReference>
<evidence type="ECO:0000259" key="8">
    <source>
        <dbReference type="PROSITE" id="PS50113"/>
    </source>
</evidence>
<evidence type="ECO:0000256" key="1">
    <source>
        <dbReference type="ARBA" id="ARBA00000085"/>
    </source>
</evidence>
<dbReference type="eggNOG" id="COG4191">
    <property type="taxonomic scope" value="Bacteria"/>
</dbReference>
<dbReference type="EC" id="2.7.13.3" evidence="2"/>
<dbReference type="InterPro" id="IPR035965">
    <property type="entry name" value="PAS-like_dom_sf"/>
</dbReference>
<evidence type="ECO:0000256" key="4">
    <source>
        <dbReference type="PROSITE-ProRule" id="PRU00169"/>
    </source>
</evidence>
<dbReference type="InterPro" id="IPR003594">
    <property type="entry name" value="HATPase_dom"/>
</dbReference>
<dbReference type="InterPro" id="IPR004358">
    <property type="entry name" value="Sig_transdc_His_kin-like_C"/>
</dbReference>
<keyword evidence="9" id="KW-0808">Transferase</keyword>
<dbReference type="PRINTS" id="PR00344">
    <property type="entry name" value="BCTRLSENSOR"/>
</dbReference>
<evidence type="ECO:0000259" key="5">
    <source>
        <dbReference type="PROSITE" id="PS50109"/>
    </source>
</evidence>
<dbReference type="SMART" id="SM00448">
    <property type="entry name" value="REC"/>
    <property type="match status" value="1"/>
</dbReference>
<feature type="domain" description="PAC" evidence="8">
    <location>
        <begin position="328"/>
        <end position="378"/>
    </location>
</feature>
<gene>
    <name evidence="9" type="ordered locus">Dalk_2300</name>
</gene>
<dbReference type="PROSITE" id="PS50110">
    <property type="entry name" value="RESPONSE_REGULATORY"/>
    <property type="match status" value="1"/>
</dbReference>
<dbReference type="NCBIfam" id="TIGR00229">
    <property type="entry name" value="sensory_box"/>
    <property type="match status" value="3"/>
</dbReference>
<dbReference type="SUPFAM" id="SSF55874">
    <property type="entry name" value="ATPase domain of HSP90 chaperone/DNA topoisomerase II/histidine kinase"/>
    <property type="match status" value="1"/>
</dbReference>
<dbReference type="CDD" id="cd00156">
    <property type="entry name" value="REC"/>
    <property type="match status" value="1"/>
</dbReference>
<dbReference type="SMART" id="SM00091">
    <property type="entry name" value="PAS"/>
    <property type="match status" value="3"/>
</dbReference>